<evidence type="ECO:0000313" key="3">
    <source>
        <dbReference type="Proteomes" id="UP001225356"/>
    </source>
</evidence>
<proteinExistence type="predicted"/>
<dbReference type="EMBL" id="JAUSQU010000001">
    <property type="protein sequence ID" value="MDP9845487.1"/>
    <property type="molecule type" value="Genomic_DNA"/>
</dbReference>
<dbReference type="SUPFAM" id="SSF101386">
    <property type="entry name" value="all-alpha NTP pyrophosphatases"/>
    <property type="match status" value="1"/>
</dbReference>
<dbReference type="InterPro" id="IPR038735">
    <property type="entry name" value="MSMEG_1276-like_NTP-PPase_dom"/>
</dbReference>
<feature type="region of interest" description="Disordered" evidence="1">
    <location>
        <begin position="99"/>
        <end position="119"/>
    </location>
</feature>
<protein>
    <submittedName>
        <fullName evidence="2">House-cleaning noncanonical NTP pyrophosphatase (MazG superfamily)</fullName>
    </submittedName>
</protein>
<evidence type="ECO:0000313" key="2">
    <source>
        <dbReference type="EMBL" id="MDP9845487.1"/>
    </source>
</evidence>
<reference evidence="2 3" key="1">
    <citation type="submission" date="2023-07" db="EMBL/GenBank/DDBJ databases">
        <title>Sequencing the genomes of 1000 actinobacteria strains.</title>
        <authorList>
            <person name="Klenk H.-P."/>
        </authorList>
    </citation>
    <scope>NUCLEOTIDE SEQUENCE [LARGE SCALE GENOMIC DNA]</scope>
    <source>
        <strain evidence="2 3">DSM 46740</strain>
    </source>
</reference>
<dbReference type="Proteomes" id="UP001225356">
    <property type="component" value="Unassembled WGS sequence"/>
</dbReference>
<dbReference type="RefSeq" id="WP_307561163.1">
    <property type="nucleotide sequence ID" value="NZ_JAUSQU010000001.1"/>
</dbReference>
<keyword evidence="3" id="KW-1185">Reference proteome</keyword>
<organism evidence="2 3">
    <name type="scientific">Streptosporangium lutulentum</name>
    <dbReference type="NCBI Taxonomy" id="1461250"/>
    <lineage>
        <taxon>Bacteria</taxon>
        <taxon>Bacillati</taxon>
        <taxon>Actinomycetota</taxon>
        <taxon>Actinomycetes</taxon>
        <taxon>Streptosporangiales</taxon>
        <taxon>Streptosporangiaceae</taxon>
        <taxon>Streptosporangium</taxon>
    </lineage>
</organism>
<gene>
    <name evidence="2" type="ORF">J2853_004698</name>
</gene>
<name>A0ABT9QFD6_9ACTN</name>
<accession>A0ABT9QFD6</accession>
<comment type="caution">
    <text evidence="2">The sequence shown here is derived from an EMBL/GenBank/DDBJ whole genome shotgun (WGS) entry which is preliminary data.</text>
</comment>
<evidence type="ECO:0000256" key="1">
    <source>
        <dbReference type="SAM" id="MobiDB-lite"/>
    </source>
</evidence>
<dbReference type="CDD" id="cd11532">
    <property type="entry name" value="NTP-PPase_COG4997"/>
    <property type="match status" value="1"/>
</dbReference>
<sequence>MGKLVRDRIPDIIRERGGDPAVTVLGEVDYRRALLEKLFEESTELSEASATEVAEEIADVLEVLRAIADVHGHEWRDIEKIAEVKRAERGAFLERIHLDKGSREGASSRPGRSPQPPRV</sequence>